<sequence length="40" mass="4419">MRCCSHEGAKRPKVENASESASKFPQSNPVGTWVQNQTEV</sequence>
<evidence type="ECO:0000313" key="3">
    <source>
        <dbReference type="Proteomes" id="UP000607653"/>
    </source>
</evidence>
<reference evidence="2 3" key="1">
    <citation type="journal article" date="2020" name="Mol. Biol. Evol.">
        <title>Distinct Expression and Methylation Patterns for Genes with Different Fates following a Single Whole-Genome Duplication in Flowering Plants.</title>
        <authorList>
            <person name="Shi T."/>
            <person name="Rahmani R.S."/>
            <person name="Gugger P.F."/>
            <person name="Wang M."/>
            <person name="Li H."/>
            <person name="Zhang Y."/>
            <person name="Li Z."/>
            <person name="Wang Q."/>
            <person name="Van de Peer Y."/>
            <person name="Marchal K."/>
            <person name="Chen J."/>
        </authorList>
    </citation>
    <scope>NUCLEOTIDE SEQUENCE [LARGE SCALE GENOMIC DNA]</scope>
    <source>
        <tissue evidence="2">Leaf</tissue>
    </source>
</reference>
<feature type="compositionally biased region" description="Polar residues" evidence="1">
    <location>
        <begin position="17"/>
        <end position="40"/>
    </location>
</feature>
<comment type="caution">
    <text evidence="2">The sequence shown here is derived from an EMBL/GenBank/DDBJ whole genome shotgun (WGS) entry which is preliminary data.</text>
</comment>
<dbReference type="AlphaFoldDB" id="A0A822ZAU6"/>
<accession>A0A822ZAU6</accession>
<feature type="region of interest" description="Disordered" evidence="1">
    <location>
        <begin position="1"/>
        <end position="40"/>
    </location>
</feature>
<keyword evidence="3" id="KW-1185">Reference proteome</keyword>
<feature type="compositionally biased region" description="Basic and acidic residues" evidence="1">
    <location>
        <begin position="1"/>
        <end position="16"/>
    </location>
</feature>
<evidence type="ECO:0000313" key="2">
    <source>
        <dbReference type="EMBL" id="DAD40575.1"/>
    </source>
</evidence>
<proteinExistence type="predicted"/>
<dbReference type="EMBL" id="DUZY01000005">
    <property type="protein sequence ID" value="DAD40575.1"/>
    <property type="molecule type" value="Genomic_DNA"/>
</dbReference>
<dbReference type="Proteomes" id="UP000607653">
    <property type="component" value="Unassembled WGS sequence"/>
</dbReference>
<organism evidence="2 3">
    <name type="scientific">Nelumbo nucifera</name>
    <name type="common">Sacred lotus</name>
    <dbReference type="NCBI Taxonomy" id="4432"/>
    <lineage>
        <taxon>Eukaryota</taxon>
        <taxon>Viridiplantae</taxon>
        <taxon>Streptophyta</taxon>
        <taxon>Embryophyta</taxon>
        <taxon>Tracheophyta</taxon>
        <taxon>Spermatophyta</taxon>
        <taxon>Magnoliopsida</taxon>
        <taxon>Proteales</taxon>
        <taxon>Nelumbonaceae</taxon>
        <taxon>Nelumbo</taxon>
    </lineage>
</organism>
<gene>
    <name evidence="2" type="ORF">HUJ06_014898</name>
</gene>
<evidence type="ECO:0000256" key="1">
    <source>
        <dbReference type="SAM" id="MobiDB-lite"/>
    </source>
</evidence>
<protein>
    <submittedName>
        <fullName evidence="2">Uncharacterized protein</fullName>
    </submittedName>
</protein>
<name>A0A822ZAU6_NELNU</name>